<comment type="caution">
    <text evidence="1">The sequence shown here is derived from an EMBL/GenBank/DDBJ whole genome shotgun (WGS) entry which is preliminary data.</text>
</comment>
<protein>
    <submittedName>
        <fullName evidence="1">Uncharacterized protein</fullName>
    </submittedName>
</protein>
<organism evidence="1 2">
    <name type="scientific">Protopolystoma xenopodis</name>
    <dbReference type="NCBI Taxonomy" id="117903"/>
    <lineage>
        <taxon>Eukaryota</taxon>
        <taxon>Metazoa</taxon>
        <taxon>Spiralia</taxon>
        <taxon>Lophotrochozoa</taxon>
        <taxon>Platyhelminthes</taxon>
        <taxon>Monogenea</taxon>
        <taxon>Polyopisthocotylea</taxon>
        <taxon>Polystomatidea</taxon>
        <taxon>Polystomatidae</taxon>
        <taxon>Protopolystoma</taxon>
    </lineage>
</organism>
<keyword evidence="2" id="KW-1185">Reference proteome</keyword>
<accession>A0A448XT55</accession>
<reference evidence="1" key="1">
    <citation type="submission" date="2018-11" db="EMBL/GenBank/DDBJ databases">
        <authorList>
            <consortium name="Pathogen Informatics"/>
        </authorList>
    </citation>
    <scope>NUCLEOTIDE SEQUENCE</scope>
</reference>
<dbReference type="EMBL" id="CAAALY010294726">
    <property type="protein sequence ID" value="VEL44321.1"/>
    <property type="molecule type" value="Genomic_DNA"/>
</dbReference>
<gene>
    <name evidence="1" type="ORF">PXEA_LOCUS37761</name>
</gene>
<dbReference type="Proteomes" id="UP000784294">
    <property type="component" value="Unassembled WGS sequence"/>
</dbReference>
<proteinExistence type="predicted"/>
<evidence type="ECO:0000313" key="1">
    <source>
        <dbReference type="EMBL" id="VEL44321.1"/>
    </source>
</evidence>
<evidence type="ECO:0000313" key="2">
    <source>
        <dbReference type="Proteomes" id="UP000784294"/>
    </source>
</evidence>
<dbReference type="AlphaFoldDB" id="A0A448XT55"/>
<name>A0A448XT55_9PLAT</name>
<sequence length="35" mass="3948">MWIGAEWEAIDEVERQAEAALVQNQQAFSLSGDVR</sequence>